<name>A0A6I4TVC7_9SPHN</name>
<dbReference type="SUPFAM" id="SSF51261">
    <property type="entry name" value="Duplicated hybrid motif"/>
    <property type="match status" value="1"/>
</dbReference>
<evidence type="ECO:0000313" key="6">
    <source>
        <dbReference type="Proteomes" id="UP000469430"/>
    </source>
</evidence>
<evidence type="ECO:0000256" key="1">
    <source>
        <dbReference type="ARBA" id="ARBA00022729"/>
    </source>
</evidence>
<dbReference type="CDD" id="cd12797">
    <property type="entry name" value="M23_peptidase"/>
    <property type="match status" value="1"/>
</dbReference>
<dbReference type="GO" id="GO:0004222">
    <property type="term" value="F:metalloendopeptidase activity"/>
    <property type="evidence" value="ECO:0007669"/>
    <property type="project" value="TreeGrafter"/>
</dbReference>
<dbReference type="Proteomes" id="UP000469430">
    <property type="component" value="Unassembled WGS sequence"/>
</dbReference>
<feature type="signal peptide" evidence="3">
    <location>
        <begin position="1"/>
        <end position="19"/>
    </location>
</feature>
<evidence type="ECO:0000256" key="3">
    <source>
        <dbReference type="SAM" id="SignalP"/>
    </source>
</evidence>
<proteinExistence type="predicted"/>
<feature type="domain" description="M23ase beta-sheet core" evidence="4">
    <location>
        <begin position="110"/>
        <end position="205"/>
    </location>
</feature>
<evidence type="ECO:0000259" key="4">
    <source>
        <dbReference type="Pfam" id="PF01551"/>
    </source>
</evidence>
<dbReference type="PANTHER" id="PTHR21666:SF289">
    <property type="entry name" value="L-ALA--D-GLU ENDOPEPTIDASE"/>
    <property type="match status" value="1"/>
</dbReference>
<dbReference type="Gene3D" id="2.70.70.10">
    <property type="entry name" value="Glucose Permease (Domain IIA)"/>
    <property type="match status" value="1"/>
</dbReference>
<dbReference type="Pfam" id="PF01551">
    <property type="entry name" value="Peptidase_M23"/>
    <property type="match status" value="1"/>
</dbReference>
<dbReference type="RefSeq" id="WP_161390178.1">
    <property type="nucleotide sequence ID" value="NZ_JBHSCP010000001.1"/>
</dbReference>
<gene>
    <name evidence="5" type="ORF">GRI97_06055</name>
</gene>
<evidence type="ECO:0000256" key="2">
    <source>
        <dbReference type="SAM" id="MobiDB-lite"/>
    </source>
</evidence>
<reference evidence="5 6" key="1">
    <citation type="submission" date="2019-12" db="EMBL/GenBank/DDBJ databases">
        <title>Genomic-based taxomic classification of the family Erythrobacteraceae.</title>
        <authorList>
            <person name="Xu L."/>
        </authorList>
    </citation>
    <scope>NUCLEOTIDE SEQUENCE [LARGE SCALE GENOMIC DNA]</scope>
    <source>
        <strain evidence="5 6">S36</strain>
    </source>
</reference>
<dbReference type="AlphaFoldDB" id="A0A6I4TVC7"/>
<evidence type="ECO:0000313" key="5">
    <source>
        <dbReference type="EMBL" id="MXO98548.1"/>
    </source>
</evidence>
<dbReference type="OrthoDB" id="9815245at2"/>
<keyword evidence="1 3" id="KW-0732">Signal</keyword>
<dbReference type="EMBL" id="WTYJ01000001">
    <property type="protein sequence ID" value="MXO98548.1"/>
    <property type="molecule type" value="Genomic_DNA"/>
</dbReference>
<feature type="chain" id="PRO_5026344678" evidence="3">
    <location>
        <begin position="20"/>
        <end position="261"/>
    </location>
</feature>
<sequence length="261" mass="27342">MSGAIAIVPVLLSWLAANAPVDVPGAELPVHTAAEPNPAPAELPRGRSLAVDMTASRDAMLAEPVRPHASRAEQRPALTTRTQTPPAARANIRLSSRYGLRRDPLHGQHRMHHGIDIPGARGTQVNASAAGRVRFAGTAGGYGRMVDIEHGDGVTTRYGHLDRILVQPGMVVSQGETIGLMGATGRATGNHLHFEIRRDGRSVDPLPFLTGAQTGFAAGATLPTQPDDRPLASPAATHVSAFARARNGEAEAAGLDTARAF</sequence>
<dbReference type="InterPro" id="IPR016047">
    <property type="entry name" value="M23ase_b-sheet_dom"/>
</dbReference>
<comment type="caution">
    <text evidence="5">The sequence shown here is derived from an EMBL/GenBank/DDBJ whole genome shotgun (WGS) entry which is preliminary data.</text>
</comment>
<feature type="region of interest" description="Disordered" evidence="2">
    <location>
        <begin position="65"/>
        <end position="85"/>
    </location>
</feature>
<dbReference type="PANTHER" id="PTHR21666">
    <property type="entry name" value="PEPTIDASE-RELATED"/>
    <property type="match status" value="1"/>
</dbReference>
<accession>A0A6I4TVC7</accession>
<organism evidence="5 6">
    <name type="scientific">Croceibacterium xixiisoli</name>
    <dbReference type="NCBI Taxonomy" id="1476466"/>
    <lineage>
        <taxon>Bacteria</taxon>
        <taxon>Pseudomonadati</taxon>
        <taxon>Pseudomonadota</taxon>
        <taxon>Alphaproteobacteria</taxon>
        <taxon>Sphingomonadales</taxon>
        <taxon>Erythrobacteraceae</taxon>
        <taxon>Croceibacterium</taxon>
    </lineage>
</organism>
<dbReference type="InterPro" id="IPR050570">
    <property type="entry name" value="Cell_wall_metabolism_enzyme"/>
</dbReference>
<dbReference type="InterPro" id="IPR011055">
    <property type="entry name" value="Dup_hybrid_motif"/>
</dbReference>
<protein>
    <submittedName>
        <fullName evidence="5">Peptidoglycan DD-metalloendopeptidase family protein</fullName>
    </submittedName>
</protein>
<keyword evidence="6" id="KW-1185">Reference proteome</keyword>
<feature type="compositionally biased region" description="Low complexity" evidence="2">
    <location>
        <begin position="75"/>
        <end position="85"/>
    </location>
</feature>